<accession>A0A1C6VD62</accession>
<name>A0A1C6VD62_9ACTN</name>
<dbReference type="Proteomes" id="UP000199001">
    <property type="component" value="Unassembled WGS sequence"/>
</dbReference>
<protein>
    <submittedName>
        <fullName evidence="1">Uncharacterized protein</fullName>
    </submittedName>
</protein>
<dbReference type="AlphaFoldDB" id="A0A1C6VD62"/>
<gene>
    <name evidence="1" type="ORF">GA0070606_3943</name>
</gene>
<keyword evidence="2" id="KW-1185">Reference proteome</keyword>
<organism evidence="1 2">
    <name type="scientific">Micromonospora citrea</name>
    <dbReference type="NCBI Taxonomy" id="47855"/>
    <lineage>
        <taxon>Bacteria</taxon>
        <taxon>Bacillati</taxon>
        <taxon>Actinomycetota</taxon>
        <taxon>Actinomycetes</taxon>
        <taxon>Micromonosporales</taxon>
        <taxon>Micromonosporaceae</taxon>
        <taxon>Micromonospora</taxon>
    </lineage>
</organism>
<reference evidence="2" key="1">
    <citation type="submission" date="2016-06" db="EMBL/GenBank/DDBJ databases">
        <authorList>
            <person name="Varghese N."/>
            <person name="Submissions Spin"/>
        </authorList>
    </citation>
    <scope>NUCLEOTIDE SEQUENCE [LARGE SCALE GENOMIC DNA]</scope>
    <source>
        <strain evidence="2">DSM 43903</strain>
    </source>
</reference>
<evidence type="ECO:0000313" key="1">
    <source>
        <dbReference type="EMBL" id="SCL64293.1"/>
    </source>
</evidence>
<dbReference type="EMBL" id="FMHZ01000002">
    <property type="protein sequence ID" value="SCL64293.1"/>
    <property type="molecule type" value="Genomic_DNA"/>
</dbReference>
<sequence>MSGRKPGRLLGSLLVLAALASGVVVGDLSTLGEARTMDWIWNMPSL</sequence>
<proteinExistence type="predicted"/>
<dbReference type="RefSeq" id="WP_176737369.1">
    <property type="nucleotide sequence ID" value="NZ_FMHZ01000002.1"/>
</dbReference>
<evidence type="ECO:0000313" key="2">
    <source>
        <dbReference type="Proteomes" id="UP000199001"/>
    </source>
</evidence>